<dbReference type="Proteomes" id="UP000680714">
    <property type="component" value="Unassembled WGS sequence"/>
</dbReference>
<gene>
    <name evidence="2" type="ORF">KEC16_11350</name>
</gene>
<feature type="compositionally biased region" description="Basic and acidic residues" evidence="1">
    <location>
        <begin position="42"/>
        <end position="57"/>
    </location>
</feature>
<keyword evidence="3" id="KW-1185">Reference proteome</keyword>
<organism evidence="2 3">
    <name type="scientific">Magnetospirillum sulfuroxidans</name>
    <dbReference type="NCBI Taxonomy" id="611300"/>
    <lineage>
        <taxon>Bacteria</taxon>
        <taxon>Pseudomonadati</taxon>
        <taxon>Pseudomonadota</taxon>
        <taxon>Alphaproteobacteria</taxon>
        <taxon>Rhodospirillales</taxon>
        <taxon>Rhodospirillaceae</taxon>
        <taxon>Magnetospirillum</taxon>
    </lineage>
</organism>
<evidence type="ECO:0008006" key="4">
    <source>
        <dbReference type="Google" id="ProtNLM"/>
    </source>
</evidence>
<evidence type="ECO:0000256" key="1">
    <source>
        <dbReference type="SAM" id="MobiDB-lite"/>
    </source>
</evidence>
<dbReference type="RefSeq" id="WP_211548937.1">
    <property type="nucleotide sequence ID" value="NZ_JAGTUF010000010.1"/>
</dbReference>
<sequence>MKRRMLLLAMMTAPLAACGRKSRPLPPEGATYPRQYPNVDFPEDKNAGKPKSETENP</sequence>
<accession>A0ABS5IEW2</accession>
<evidence type="ECO:0000313" key="2">
    <source>
        <dbReference type="EMBL" id="MBR9972308.1"/>
    </source>
</evidence>
<feature type="region of interest" description="Disordered" evidence="1">
    <location>
        <begin position="19"/>
        <end position="57"/>
    </location>
</feature>
<evidence type="ECO:0000313" key="3">
    <source>
        <dbReference type="Proteomes" id="UP000680714"/>
    </source>
</evidence>
<comment type="caution">
    <text evidence="2">The sequence shown here is derived from an EMBL/GenBank/DDBJ whole genome shotgun (WGS) entry which is preliminary data.</text>
</comment>
<dbReference type="EMBL" id="JAGTUF010000010">
    <property type="protein sequence ID" value="MBR9972308.1"/>
    <property type="molecule type" value="Genomic_DNA"/>
</dbReference>
<proteinExistence type="predicted"/>
<name>A0ABS5IEW2_9PROT</name>
<reference evidence="2 3" key="1">
    <citation type="submission" date="2021-04" db="EMBL/GenBank/DDBJ databases">
        <title>Magnetospirillum sulfuroxidans sp. nov., a facultative chemolithoautotrophic sulfur-oxidizing alphaproteobacterium isolated from freshwater sediment and proposals for Paramagetospirillum gen. nov., and Magnetospirillaceae fam. nov.</title>
        <authorList>
            <person name="Koziaeva V."/>
            <person name="Geelhoed J.S."/>
            <person name="Sorokin D.Y."/>
            <person name="Grouzdev D.S."/>
        </authorList>
    </citation>
    <scope>NUCLEOTIDE SEQUENCE [LARGE SCALE GENOMIC DNA]</scope>
    <source>
        <strain evidence="2 3">J10</strain>
    </source>
</reference>
<protein>
    <recommendedName>
        <fullName evidence="4">Lipoprotein</fullName>
    </recommendedName>
</protein>